<comment type="cofactor">
    <cofactor evidence="2">
        <name>Mg(2+)</name>
        <dbReference type="ChEBI" id="CHEBI:18420"/>
    </cofactor>
</comment>
<name>A0A9P0EZY1_BEMTA</name>
<evidence type="ECO:0000259" key="14">
    <source>
        <dbReference type="Pfam" id="PF04406"/>
    </source>
</evidence>
<evidence type="ECO:0000256" key="3">
    <source>
        <dbReference type="ARBA" id="ARBA00004123"/>
    </source>
</evidence>
<dbReference type="PANTHER" id="PTHR10848">
    <property type="entry name" value="MEIOTIC RECOMBINATION PROTEIN SPO11"/>
    <property type="match status" value="1"/>
</dbReference>
<evidence type="ECO:0000256" key="4">
    <source>
        <dbReference type="ARBA" id="ARBA00006559"/>
    </source>
</evidence>
<evidence type="ECO:0000256" key="9">
    <source>
        <dbReference type="ARBA" id="ARBA00023125"/>
    </source>
</evidence>
<keyword evidence="9 12" id="KW-0238">DNA-binding</keyword>
<evidence type="ECO:0000256" key="1">
    <source>
        <dbReference type="ARBA" id="ARBA00000185"/>
    </source>
</evidence>
<dbReference type="GO" id="GO:0046872">
    <property type="term" value="F:metal ion binding"/>
    <property type="evidence" value="ECO:0007669"/>
    <property type="project" value="UniProtKB-KW"/>
</dbReference>
<accession>A0A9P0EZY1</accession>
<protein>
    <recommendedName>
        <fullName evidence="5">DNA topoisomerase (ATP-hydrolyzing)</fullName>
        <ecNumber evidence="5">5.6.2.2</ecNumber>
    </recommendedName>
</protein>
<dbReference type="InterPro" id="IPR013049">
    <property type="entry name" value="Spo11/TopoVI_A_N"/>
</dbReference>
<dbReference type="Pfam" id="PF21180">
    <property type="entry name" value="TOP6A-Spo11_Toprim"/>
    <property type="match status" value="1"/>
</dbReference>
<keyword evidence="17" id="KW-1185">Reference proteome</keyword>
<dbReference type="PRINTS" id="PR01550">
    <property type="entry name" value="TOP6AFAMILY"/>
</dbReference>
<dbReference type="PROSITE" id="PS52041">
    <property type="entry name" value="TOPO_IIB"/>
    <property type="match status" value="1"/>
</dbReference>
<dbReference type="InterPro" id="IPR036388">
    <property type="entry name" value="WH-like_DNA-bd_sf"/>
</dbReference>
<evidence type="ECO:0000256" key="13">
    <source>
        <dbReference type="SAM" id="Coils"/>
    </source>
</evidence>
<dbReference type="GO" id="GO:0000228">
    <property type="term" value="C:nuclear chromosome"/>
    <property type="evidence" value="ECO:0007669"/>
    <property type="project" value="TreeGrafter"/>
</dbReference>
<comment type="subcellular location">
    <subcellularLocation>
        <location evidence="3">Nucleus</location>
    </subcellularLocation>
</comment>
<evidence type="ECO:0000256" key="12">
    <source>
        <dbReference type="PROSITE-ProRule" id="PRU01385"/>
    </source>
</evidence>
<dbReference type="PANTHER" id="PTHR10848:SF0">
    <property type="entry name" value="MEIOTIC RECOMBINATION PROTEIN SPO11"/>
    <property type="match status" value="1"/>
</dbReference>
<gene>
    <name evidence="16" type="ORF">BEMITA_LOCUS2014</name>
</gene>
<dbReference type="AlphaFoldDB" id="A0A9P0EZY1"/>
<evidence type="ECO:0000313" key="17">
    <source>
        <dbReference type="Proteomes" id="UP001152759"/>
    </source>
</evidence>
<dbReference type="EC" id="5.6.2.2" evidence="5"/>
<dbReference type="GO" id="GO:0003918">
    <property type="term" value="F:DNA topoisomerase type II (double strand cut, ATP-hydrolyzing) activity"/>
    <property type="evidence" value="ECO:0007669"/>
    <property type="project" value="UniProtKB-UniRule"/>
</dbReference>
<keyword evidence="7" id="KW-0460">Magnesium</keyword>
<dbReference type="GO" id="GO:0007131">
    <property type="term" value="P:reciprocal meiotic recombination"/>
    <property type="evidence" value="ECO:0007669"/>
    <property type="project" value="TreeGrafter"/>
</dbReference>
<dbReference type="GO" id="GO:0042138">
    <property type="term" value="P:meiotic DNA double-strand break formation"/>
    <property type="evidence" value="ECO:0007669"/>
    <property type="project" value="InterPro"/>
</dbReference>
<dbReference type="Proteomes" id="UP001152759">
    <property type="component" value="Chromosome 1"/>
</dbReference>
<keyword evidence="6" id="KW-0479">Metal-binding</keyword>
<evidence type="ECO:0000256" key="10">
    <source>
        <dbReference type="ARBA" id="ARBA00023235"/>
    </source>
</evidence>
<sequence length="381" mass="43418">MDIREEFERNLRTLTEEIKQKANNAEDYEDKPVKKKTIMKKIEGVILDVVESVQKGKPLRLDVKNFRDWDNCTYADRLILKPDKEVTTCKVVFDSERSQRKYTIIVHLLSKIYQMLNQGLTSTRRELYYKDVELLQSQDIVDEAIKIICCLLNTPPWQLGVFGTSKGLVAGHLVLQTNTKDTIDCLSPGGVLIPQDVLSLKPVSKAKFILIVEKDATFQTLLDEKILDRYKLILITGKGFPDLNTRLLVRLLTNTLKIPVFMIADADPHGMEIMCVYRYGSLTMSEHAQMLAVPEIHWLGVHPSDIEILHLTKIPFTRADEDKLNSLASRVYTLANTKLVKEIGILKKLNSKAEIESVSSLAKNNLTNFYIEFKIAANQLI</sequence>
<feature type="coiled-coil region" evidence="13">
    <location>
        <begin position="4"/>
        <end position="31"/>
    </location>
</feature>
<evidence type="ECO:0000313" key="16">
    <source>
        <dbReference type="EMBL" id="CAH0382475.1"/>
    </source>
</evidence>
<evidence type="ECO:0000256" key="7">
    <source>
        <dbReference type="ARBA" id="ARBA00022842"/>
    </source>
</evidence>
<dbReference type="PRINTS" id="PR01551">
    <property type="entry name" value="SPO11HOMOLOG"/>
</dbReference>
<dbReference type="SUPFAM" id="SSF56726">
    <property type="entry name" value="DNA topoisomerase IV, alpha subunit"/>
    <property type="match status" value="1"/>
</dbReference>
<dbReference type="Pfam" id="PF04406">
    <property type="entry name" value="TP6A_N"/>
    <property type="match status" value="1"/>
</dbReference>
<dbReference type="Gene3D" id="1.10.10.10">
    <property type="entry name" value="Winged helix-like DNA-binding domain superfamily/Winged helix DNA-binding domain"/>
    <property type="match status" value="1"/>
</dbReference>
<dbReference type="GO" id="GO:0003677">
    <property type="term" value="F:DNA binding"/>
    <property type="evidence" value="ECO:0007669"/>
    <property type="project" value="UniProtKB-UniRule"/>
</dbReference>
<evidence type="ECO:0000256" key="11">
    <source>
        <dbReference type="ARBA" id="ARBA00023242"/>
    </source>
</evidence>
<evidence type="ECO:0000256" key="2">
    <source>
        <dbReference type="ARBA" id="ARBA00001946"/>
    </source>
</evidence>
<dbReference type="InterPro" id="IPR013048">
    <property type="entry name" value="Meiotic_Spo11"/>
</dbReference>
<feature type="domain" description="Spo11/DNA topoisomerase VI subunit A N-terminal" evidence="14">
    <location>
        <begin position="100"/>
        <end position="161"/>
    </location>
</feature>
<evidence type="ECO:0000259" key="15">
    <source>
        <dbReference type="Pfam" id="PF21180"/>
    </source>
</evidence>
<evidence type="ECO:0000256" key="5">
    <source>
        <dbReference type="ARBA" id="ARBA00012895"/>
    </source>
</evidence>
<feature type="active site" description="O-(5'-phospho-DNA)-tyrosine intermediate" evidence="12">
    <location>
        <position position="129"/>
    </location>
</feature>
<reference evidence="16" key="1">
    <citation type="submission" date="2021-12" db="EMBL/GenBank/DDBJ databases">
        <authorList>
            <person name="King R."/>
        </authorList>
    </citation>
    <scope>NUCLEOTIDE SEQUENCE</scope>
</reference>
<dbReference type="CDD" id="cd00223">
    <property type="entry name" value="TOPRIM_TopoIIB_SPO"/>
    <property type="match status" value="1"/>
</dbReference>
<organism evidence="16 17">
    <name type="scientific">Bemisia tabaci</name>
    <name type="common">Sweetpotato whitefly</name>
    <name type="synonym">Aleurodes tabaci</name>
    <dbReference type="NCBI Taxonomy" id="7038"/>
    <lineage>
        <taxon>Eukaryota</taxon>
        <taxon>Metazoa</taxon>
        <taxon>Ecdysozoa</taxon>
        <taxon>Arthropoda</taxon>
        <taxon>Hexapoda</taxon>
        <taxon>Insecta</taxon>
        <taxon>Pterygota</taxon>
        <taxon>Neoptera</taxon>
        <taxon>Paraneoptera</taxon>
        <taxon>Hemiptera</taxon>
        <taxon>Sternorrhyncha</taxon>
        <taxon>Aleyrodoidea</taxon>
        <taxon>Aleyrodidae</taxon>
        <taxon>Aleyrodinae</taxon>
        <taxon>Bemisia</taxon>
    </lineage>
</organism>
<dbReference type="Gene3D" id="3.40.1360.10">
    <property type="match status" value="1"/>
</dbReference>
<feature type="domain" description="Topoisomerase 6 subunit A/Spo11 TOPRIM" evidence="15">
    <location>
        <begin position="208"/>
        <end position="375"/>
    </location>
</feature>
<dbReference type="GO" id="GO:0005524">
    <property type="term" value="F:ATP binding"/>
    <property type="evidence" value="ECO:0007669"/>
    <property type="project" value="InterPro"/>
</dbReference>
<dbReference type="EMBL" id="OU963862">
    <property type="protein sequence ID" value="CAH0382475.1"/>
    <property type="molecule type" value="Genomic_DNA"/>
</dbReference>
<dbReference type="InterPro" id="IPR034136">
    <property type="entry name" value="TOPRIM_Topo6A/Spo11"/>
</dbReference>
<evidence type="ECO:0000256" key="6">
    <source>
        <dbReference type="ARBA" id="ARBA00022723"/>
    </source>
</evidence>
<dbReference type="GO" id="GO:0000706">
    <property type="term" value="P:meiotic DNA double-strand break processing"/>
    <property type="evidence" value="ECO:0007669"/>
    <property type="project" value="TreeGrafter"/>
</dbReference>
<proteinExistence type="inferred from homology"/>
<dbReference type="InterPro" id="IPR036078">
    <property type="entry name" value="Spo11/TopoVI_A_sf"/>
</dbReference>
<keyword evidence="13" id="KW-0175">Coiled coil</keyword>
<dbReference type="InterPro" id="IPR002815">
    <property type="entry name" value="Spo11/TopoVI_A"/>
</dbReference>
<comment type="similarity">
    <text evidence="4 12">Belongs to the TOP6A family.</text>
</comment>
<keyword evidence="10 12" id="KW-0413">Isomerase</keyword>
<keyword evidence="8 12" id="KW-0799">Topoisomerase</keyword>
<keyword evidence="11" id="KW-0539">Nucleus</keyword>
<evidence type="ECO:0000256" key="8">
    <source>
        <dbReference type="ARBA" id="ARBA00023029"/>
    </source>
</evidence>
<comment type="catalytic activity">
    <reaction evidence="1 12">
        <text>ATP-dependent breakage, passage and rejoining of double-stranded DNA.</text>
        <dbReference type="EC" id="5.6.2.2"/>
    </reaction>
</comment>